<name>A0ABY7Q1M3_9ACTN</name>
<evidence type="ECO:0000313" key="3">
    <source>
        <dbReference type="Proteomes" id="UP001212821"/>
    </source>
</evidence>
<keyword evidence="1" id="KW-0732">Signal</keyword>
<dbReference type="Pfam" id="PF00161">
    <property type="entry name" value="RIP"/>
    <property type="match status" value="1"/>
</dbReference>
<feature type="chain" id="PRO_5046369244" evidence="1">
    <location>
        <begin position="36"/>
        <end position="304"/>
    </location>
</feature>
<dbReference type="InterPro" id="IPR001574">
    <property type="entry name" value="Ribosome_inactivat_prot"/>
</dbReference>
<dbReference type="InterPro" id="IPR017989">
    <property type="entry name" value="Ribosome_inactivat_1/2"/>
</dbReference>
<dbReference type="InterPro" id="IPR016138">
    <property type="entry name" value="Ribosome_inactivat_prot_sub1"/>
</dbReference>
<reference evidence="3" key="1">
    <citation type="submission" date="2022-12" db="EMBL/GenBank/DDBJ databases">
        <authorList>
            <person name="Mo P."/>
        </authorList>
    </citation>
    <scope>NUCLEOTIDE SEQUENCE [LARGE SCALE GENOMIC DNA]</scope>
    <source>
        <strain evidence="3">HUAS 3-15</strain>
    </source>
</reference>
<proteinExistence type="predicted"/>
<dbReference type="SUPFAM" id="SSF56371">
    <property type="entry name" value="Ribosome inactivating proteins (RIP)"/>
    <property type="match status" value="1"/>
</dbReference>
<organism evidence="2 3">
    <name type="scientific">Kitasatospora cathayae</name>
    <dbReference type="NCBI Taxonomy" id="3004092"/>
    <lineage>
        <taxon>Bacteria</taxon>
        <taxon>Bacillati</taxon>
        <taxon>Actinomycetota</taxon>
        <taxon>Actinomycetes</taxon>
        <taxon>Kitasatosporales</taxon>
        <taxon>Streptomycetaceae</taxon>
        <taxon>Kitasatospora</taxon>
    </lineage>
</organism>
<dbReference type="PRINTS" id="PR00396">
    <property type="entry name" value="SHIGARICIN"/>
</dbReference>
<accession>A0ABY7Q1M3</accession>
<evidence type="ECO:0000256" key="1">
    <source>
        <dbReference type="SAM" id="SignalP"/>
    </source>
</evidence>
<evidence type="ECO:0000313" key="2">
    <source>
        <dbReference type="EMBL" id="WBP86347.1"/>
    </source>
</evidence>
<protein>
    <submittedName>
        <fullName evidence="2">Uncharacterized protein</fullName>
    </submittedName>
</protein>
<dbReference type="PANTHER" id="PTHR33453:SF34">
    <property type="entry name" value="RIBOSOME-INACTIVATING PROTEIN"/>
    <property type="match status" value="1"/>
</dbReference>
<keyword evidence="3" id="KW-1185">Reference proteome</keyword>
<dbReference type="InterPro" id="IPR036041">
    <property type="entry name" value="Ribosome-inact_prot_sf"/>
</dbReference>
<sequence>MLGRLRRTLRQAVGGLVLALAVTAGLLCPAGTASASTGDGSVSHVWLNLGHAPSPNLRISYSTFLASLRAAVGNSLQGVEVAQAASQNEGVVRVSLSAVDDHGTERAVDLWINPDNLYLVGYSPQATPGVSYIFNDIHASAAIPTARQNLPFGGNYNSLVGAAHRDRSNTPISFSSIRQAVLDLANQRSAGSNQQTTARALLLLIQFTSEAARFNDLEGVFRNVLADWGNSGSGIPSWLQQMENNWGTLSNFFWNDLGFGNNPHPAPLTIGGIRINNASDVRRYVRTVLTPVVGTSFNPGHQEL</sequence>
<dbReference type="RefSeq" id="WP_270142935.1">
    <property type="nucleotide sequence ID" value="NZ_CP115450.1"/>
</dbReference>
<gene>
    <name evidence="2" type="ORF">O1G21_11160</name>
</gene>
<dbReference type="Proteomes" id="UP001212821">
    <property type="component" value="Chromosome"/>
</dbReference>
<dbReference type="PANTHER" id="PTHR33453">
    <property type="match status" value="1"/>
</dbReference>
<dbReference type="EMBL" id="CP115450">
    <property type="protein sequence ID" value="WBP86347.1"/>
    <property type="molecule type" value="Genomic_DNA"/>
</dbReference>
<dbReference type="Gene3D" id="3.40.420.10">
    <property type="entry name" value="Ricin (A subunit), domain 1"/>
    <property type="match status" value="1"/>
</dbReference>
<feature type="signal peptide" evidence="1">
    <location>
        <begin position="1"/>
        <end position="35"/>
    </location>
</feature>